<dbReference type="RefSeq" id="WP_117732633.1">
    <property type="nucleotide sequence ID" value="NZ_CP027116.1"/>
</dbReference>
<sequence>MNPSEVIEVRSRTFLRVWAFLATGGFGIIGIWLFSEALTFESNYTLFLFLGGLLGIAYGWISFLMILPAFMKRGNVIFRIQRGVNGAVLHRGQTIPFQDIQSIDMRRHRYSVRGFLFMDVLIRKIDGKLIKIPAYSILDEEVFEQTVKQEIYPHLNQSAQEDWKQQHGQVEEQIN</sequence>
<dbReference type="EMBL" id="CP027116">
    <property type="protein sequence ID" value="AVM25911.1"/>
    <property type="molecule type" value="Genomic_DNA"/>
</dbReference>
<keyword evidence="1" id="KW-0812">Transmembrane</keyword>
<proteinExistence type="predicted"/>
<keyword evidence="1" id="KW-0472">Membrane</keyword>
<evidence type="ECO:0000313" key="2">
    <source>
        <dbReference type="EMBL" id="AVM25911.1"/>
    </source>
</evidence>
<dbReference type="AlphaFoldDB" id="A0AAD0HR45"/>
<reference evidence="2 3" key="1">
    <citation type="submission" date="2018-02" db="EMBL/GenBank/DDBJ databases">
        <title>The complete genome of two Bacillus pumilus strains from Cuatro Cienegas, Coahuila, Mexico.</title>
        <authorList>
            <person name="Zarza E."/>
            <person name="Alcaraz L.D."/>
            <person name="Aguilar-Salinas B."/>
            <person name="Islas A."/>
            <person name="Olmedo-Alvarez G."/>
        </authorList>
    </citation>
    <scope>NUCLEOTIDE SEQUENCE [LARGE SCALE GENOMIC DNA]</scope>
    <source>
        <strain evidence="2 3">145</strain>
    </source>
</reference>
<dbReference type="Pfam" id="PF17353">
    <property type="entry name" value="DUF5381"/>
    <property type="match status" value="1"/>
</dbReference>
<name>A0AAD0HR45_BACPU</name>
<protein>
    <submittedName>
        <fullName evidence="2">Uncharacterized protein</fullName>
    </submittedName>
</protein>
<evidence type="ECO:0000256" key="1">
    <source>
        <dbReference type="SAM" id="Phobius"/>
    </source>
</evidence>
<dbReference type="Proteomes" id="UP000264960">
    <property type="component" value="Chromosome"/>
</dbReference>
<gene>
    <name evidence="2" type="ORF">C5695_19470</name>
</gene>
<feature type="transmembrane region" description="Helical" evidence="1">
    <location>
        <begin position="46"/>
        <end position="70"/>
    </location>
</feature>
<feature type="transmembrane region" description="Helical" evidence="1">
    <location>
        <begin position="14"/>
        <end position="34"/>
    </location>
</feature>
<accession>A0AAD0HR45</accession>
<evidence type="ECO:0000313" key="3">
    <source>
        <dbReference type="Proteomes" id="UP000264960"/>
    </source>
</evidence>
<dbReference type="InterPro" id="IPR035324">
    <property type="entry name" value="DUF5381"/>
</dbReference>
<keyword evidence="1" id="KW-1133">Transmembrane helix</keyword>
<organism evidence="2 3">
    <name type="scientific">Bacillus pumilus</name>
    <name type="common">Bacillus mesentericus</name>
    <dbReference type="NCBI Taxonomy" id="1408"/>
    <lineage>
        <taxon>Bacteria</taxon>
        <taxon>Bacillati</taxon>
        <taxon>Bacillota</taxon>
        <taxon>Bacilli</taxon>
        <taxon>Bacillales</taxon>
        <taxon>Bacillaceae</taxon>
        <taxon>Bacillus</taxon>
    </lineage>
</organism>